<comment type="caution">
    <text evidence="1">The sequence shown here is derived from an EMBL/GenBank/DDBJ whole genome shotgun (WGS) entry which is preliminary data.</text>
</comment>
<dbReference type="AlphaFoldDB" id="A0ABD0KCU7"/>
<dbReference type="Proteomes" id="UP001519460">
    <property type="component" value="Unassembled WGS sequence"/>
</dbReference>
<gene>
    <name evidence="1" type="ORF">BaRGS_00023736</name>
</gene>
<protein>
    <submittedName>
        <fullName evidence="1">Uncharacterized protein</fullName>
    </submittedName>
</protein>
<evidence type="ECO:0000313" key="2">
    <source>
        <dbReference type="Proteomes" id="UP001519460"/>
    </source>
</evidence>
<keyword evidence="2" id="KW-1185">Reference proteome</keyword>
<reference evidence="1 2" key="1">
    <citation type="journal article" date="2023" name="Sci. Data">
        <title>Genome assembly of the Korean intertidal mud-creeper Batillaria attramentaria.</title>
        <authorList>
            <person name="Patra A.K."/>
            <person name="Ho P.T."/>
            <person name="Jun S."/>
            <person name="Lee S.J."/>
            <person name="Kim Y."/>
            <person name="Won Y.J."/>
        </authorList>
    </citation>
    <scope>NUCLEOTIDE SEQUENCE [LARGE SCALE GENOMIC DNA]</scope>
    <source>
        <strain evidence="1">Wonlab-2016</strain>
    </source>
</reference>
<proteinExistence type="predicted"/>
<evidence type="ECO:0000313" key="1">
    <source>
        <dbReference type="EMBL" id="KAK7484958.1"/>
    </source>
</evidence>
<accession>A0ABD0KCU7</accession>
<name>A0ABD0KCU7_9CAEN</name>
<dbReference type="EMBL" id="JACVVK020000201">
    <property type="protein sequence ID" value="KAK7484958.1"/>
    <property type="molecule type" value="Genomic_DNA"/>
</dbReference>
<feature type="non-terminal residue" evidence="1">
    <location>
        <position position="1"/>
    </location>
</feature>
<organism evidence="1 2">
    <name type="scientific">Batillaria attramentaria</name>
    <dbReference type="NCBI Taxonomy" id="370345"/>
    <lineage>
        <taxon>Eukaryota</taxon>
        <taxon>Metazoa</taxon>
        <taxon>Spiralia</taxon>
        <taxon>Lophotrochozoa</taxon>
        <taxon>Mollusca</taxon>
        <taxon>Gastropoda</taxon>
        <taxon>Caenogastropoda</taxon>
        <taxon>Sorbeoconcha</taxon>
        <taxon>Cerithioidea</taxon>
        <taxon>Batillariidae</taxon>
        <taxon>Batillaria</taxon>
    </lineage>
</organism>
<sequence>WWSGWETLNKSGTVKRPTDLTKEGRLHKHWLCMLSTLATRGCAVCQHNTRKWCESHSETPLIPV</sequence>